<keyword evidence="2" id="KW-1133">Transmembrane helix</keyword>
<keyword evidence="2" id="KW-0812">Transmembrane</keyword>
<organism evidence="4 5">
    <name type="scientific">Tilletia caries</name>
    <name type="common">wheat bunt fungus</name>
    <dbReference type="NCBI Taxonomy" id="13290"/>
    <lineage>
        <taxon>Eukaryota</taxon>
        <taxon>Fungi</taxon>
        <taxon>Dikarya</taxon>
        <taxon>Basidiomycota</taxon>
        <taxon>Ustilaginomycotina</taxon>
        <taxon>Exobasidiomycetes</taxon>
        <taxon>Tilletiales</taxon>
        <taxon>Tilletiaceae</taxon>
        <taxon>Tilletia</taxon>
    </lineage>
</organism>
<feature type="region of interest" description="Disordered" evidence="1">
    <location>
        <begin position="408"/>
        <end position="435"/>
    </location>
</feature>
<feature type="transmembrane region" description="Helical" evidence="2">
    <location>
        <begin position="234"/>
        <end position="258"/>
    </location>
</feature>
<evidence type="ECO:0000256" key="1">
    <source>
        <dbReference type="SAM" id="MobiDB-lite"/>
    </source>
</evidence>
<evidence type="ECO:0000256" key="2">
    <source>
        <dbReference type="SAM" id="Phobius"/>
    </source>
</evidence>
<sequence>MKICNIAAILILALSSTLSVEASSVPKVSHTSPIERGVDELYTRAGMREAFSGLTWKHYVAGAVGGAFSSAFGFTVTMGLILHNLPKGRHGPEDDQSGASPTNGRRSAMAESPAEDTHRNPVRREAVDNINPANPILVVLEIGSHKEAGIYSVQTRPLEYASTAKVLRKFPAASGRSGVVALNRRWSSVPVLSAVDSKHFDSKNAIRVALLFHNDDEPEKNANTLATRTMSPEAMFAICFGVGLPISAILGGATSAIIKLERHTQHHKRDVDLKHLELAFPGFRQFNIKFVDSSASSSLETTLKYQEPLMKGFKPIISVLLAVVTSALIQASLDTYTAVHPGRAVKRLHDRANDERLSGIQALSSHSVLSDLTRKHYLATGIGGTVGTGVTLPTMMVILHNHFKGPAEHFGATSPSNRRARQDRDAMSKDGDGQVPKRAIALSERHNKTGNRTPGTLNPRGWSPGVAIGTTLVAADTAAAISKGVITTVKKELFHTDKNRRDDGLQRLDRFQEPAYVLDVVQTNRRRPLDSLSPYTHQNPVPIRGNIKVPMLSSRAMSPQAALGTACMVVPLVLAAGGIVAFAIIKMASGHHHRRDMFDMPERPLEQSGASSPSLRWVRARIARDDLLYPMHIGATPF</sequence>
<evidence type="ECO:0000256" key="3">
    <source>
        <dbReference type="SAM" id="SignalP"/>
    </source>
</evidence>
<feature type="transmembrane region" description="Helical" evidence="2">
    <location>
        <begin position="561"/>
        <end position="585"/>
    </location>
</feature>
<dbReference type="EMBL" id="LWDD02000369">
    <property type="protein sequence ID" value="KAE8261404.1"/>
    <property type="molecule type" value="Genomic_DNA"/>
</dbReference>
<feature type="compositionally biased region" description="Basic and acidic residues" evidence="1">
    <location>
        <begin position="420"/>
        <end position="432"/>
    </location>
</feature>
<feature type="chain" id="PRO_5043724824" evidence="3">
    <location>
        <begin position="23"/>
        <end position="638"/>
    </location>
</feature>
<feature type="signal peptide" evidence="3">
    <location>
        <begin position="1"/>
        <end position="22"/>
    </location>
</feature>
<proteinExistence type="predicted"/>
<feature type="region of interest" description="Disordered" evidence="1">
    <location>
        <begin position="86"/>
        <end position="127"/>
    </location>
</feature>
<keyword evidence="3" id="KW-0732">Signal</keyword>
<name>A0A177UM98_9BASI</name>
<keyword evidence="2" id="KW-0472">Membrane</keyword>
<evidence type="ECO:0000313" key="5">
    <source>
        <dbReference type="Proteomes" id="UP000077671"/>
    </source>
</evidence>
<evidence type="ECO:0000313" key="4">
    <source>
        <dbReference type="EMBL" id="KAE8261404.1"/>
    </source>
</evidence>
<protein>
    <submittedName>
        <fullName evidence="4">Uncharacterized protein</fullName>
    </submittedName>
</protein>
<accession>A0A177UM98</accession>
<dbReference type="Proteomes" id="UP000077671">
    <property type="component" value="Unassembled WGS sequence"/>
</dbReference>
<reference evidence="4" key="2">
    <citation type="journal article" date="2019" name="IMA Fungus">
        <title>Genome sequencing and comparison of five Tilletia species to identify candidate genes for the detection of regulated species infecting wheat.</title>
        <authorList>
            <person name="Nguyen H.D.T."/>
            <person name="Sultana T."/>
            <person name="Kesanakurti P."/>
            <person name="Hambleton S."/>
        </authorList>
    </citation>
    <scope>NUCLEOTIDE SEQUENCE</scope>
    <source>
        <strain evidence="4">DAOMC 238032</strain>
    </source>
</reference>
<comment type="caution">
    <text evidence="4">The sequence shown here is derived from an EMBL/GenBank/DDBJ whole genome shotgun (WGS) entry which is preliminary data.</text>
</comment>
<gene>
    <name evidence="4" type="ORF">A4X03_0g3286</name>
</gene>
<feature type="compositionally biased region" description="Basic and acidic residues" evidence="1">
    <location>
        <begin position="115"/>
        <end position="127"/>
    </location>
</feature>
<dbReference type="AlphaFoldDB" id="A0A177UM98"/>
<reference evidence="4" key="1">
    <citation type="submission" date="2016-04" db="EMBL/GenBank/DDBJ databases">
        <authorList>
            <person name="Nguyen H.D."/>
            <person name="Kesanakurti P."/>
            <person name="Cullis J."/>
            <person name="Levesque C.A."/>
            <person name="Hambleton S."/>
        </authorList>
    </citation>
    <scope>NUCLEOTIDE SEQUENCE</scope>
    <source>
        <strain evidence="4">DAOMC 238032</strain>
    </source>
</reference>